<dbReference type="PATRIC" id="fig|172044.3.peg.2741"/>
<evidence type="ECO:0000313" key="1">
    <source>
        <dbReference type="EMBL" id="KTW01054.1"/>
    </source>
</evidence>
<sequence length="144" mass="15300">MSDQPIEDVIDGATIMGAVLCAYAPLIRLVPVENIKGGRLPEGQPLPAILVRTVSSTGPQMLRREGTRRCIDRISVAVRAATWAEQRAIIRQVREAGADRVGPIGGGSSVTILLSGLGPDVDGPGNTYEQTQDFRVSYDATTGE</sequence>
<dbReference type="EMBL" id="LDTF01000007">
    <property type="protein sequence ID" value="KTW01054.1"/>
    <property type="molecule type" value="Genomic_DNA"/>
</dbReference>
<reference evidence="1 2" key="1">
    <citation type="journal article" date="2016" name="Front. Microbiol.">
        <title>Genomic Resource of Rice Seed Associated Bacteria.</title>
        <authorList>
            <person name="Midha S."/>
            <person name="Bansal K."/>
            <person name="Sharma S."/>
            <person name="Kumar N."/>
            <person name="Patil P.P."/>
            <person name="Chaudhry V."/>
            <person name="Patil P.B."/>
        </authorList>
    </citation>
    <scope>NUCLEOTIDE SEQUENCE [LARGE SCALE GENOMIC DNA]</scope>
    <source>
        <strain evidence="1 2">NS355</strain>
    </source>
</reference>
<dbReference type="Proteomes" id="UP000073923">
    <property type="component" value="Unassembled WGS sequence"/>
</dbReference>
<name>A0A147IZJ2_9SPHN</name>
<evidence type="ECO:0000313" key="2">
    <source>
        <dbReference type="Proteomes" id="UP000073923"/>
    </source>
</evidence>
<dbReference type="AlphaFoldDB" id="A0A147IZJ2"/>
<proteinExistence type="predicted"/>
<organism evidence="1 2">
    <name type="scientific">Sphingomonas yabuuchiae</name>
    <dbReference type="NCBI Taxonomy" id="172044"/>
    <lineage>
        <taxon>Bacteria</taxon>
        <taxon>Pseudomonadati</taxon>
        <taxon>Pseudomonadota</taxon>
        <taxon>Alphaproteobacteria</taxon>
        <taxon>Sphingomonadales</taxon>
        <taxon>Sphingomonadaceae</taxon>
        <taxon>Sphingomonas</taxon>
    </lineage>
</organism>
<comment type="caution">
    <text evidence="1">The sequence shown here is derived from an EMBL/GenBank/DDBJ whole genome shotgun (WGS) entry which is preliminary data.</text>
</comment>
<protein>
    <submittedName>
        <fullName evidence="1">Uncharacterized protein</fullName>
    </submittedName>
</protein>
<dbReference type="RefSeq" id="WP_058744188.1">
    <property type="nucleotide sequence ID" value="NZ_LDTF01000007.1"/>
</dbReference>
<dbReference type="OrthoDB" id="7577170at2"/>
<accession>A0A147IZJ2</accession>
<gene>
    <name evidence="1" type="ORF">NS355_02375</name>
</gene>